<keyword evidence="3 7" id="KW-0812">Transmembrane</keyword>
<dbReference type="KEGG" id="pstg:E8M01_18685"/>
<dbReference type="Proteomes" id="UP000298781">
    <property type="component" value="Chromosome"/>
</dbReference>
<feature type="transmembrane region" description="Helical" evidence="7">
    <location>
        <begin position="219"/>
        <end position="239"/>
    </location>
</feature>
<evidence type="ECO:0000256" key="6">
    <source>
        <dbReference type="SAM" id="MobiDB-lite"/>
    </source>
</evidence>
<feature type="transmembrane region" description="Helical" evidence="7">
    <location>
        <begin position="359"/>
        <end position="378"/>
    </location>
</feature>
<dbReference type="EMBL" id="CP039690">
    <property type="protein sequence ID" value="QCI66057.1"/>
    <property type="molecule type" value="Genomic_DNA"/>
</dbReference>
<dbReference type="InterPro" id="IPR022791">
    <property type="entry name" value="L-PG_synthase/AglD"/>
</dbReference>
<evidence type="ECO:0000313" key="8">
    <source>
        <dbReference type="EMBL" id="QCI66057.1"/>
    </source>
</evidence>
<comment type="subcellular location">
    <subcellularLocation>
        <location evidence="1">Cell membrane</location>
        <topology evidence="1">Multi-pass membrane protein</topology>
    </subcellularLocation>
</comment>
<feature type="transmembrane region" description="Helical" evidence="7">
    <location>
        <begin position="277"/>
        <end position="304"/>
    </location>
</feature>
<feature type="compositionally biased region" description="Basic residues" evidence="6">
    <location>
        <begin position="27"/>
        <end position="39"/>
    </location>
</feature>
<keyword evidence="9" id="KW-1185">Reference proteome</keyword>
<gene>
    <name evidence="8" type="ORF">E8M01_18685</name>
</gene>
<evidence type="ECO:0000256" key="5">
    <source>
        <dbReference type="ARBA" id="ARBA00023136"/>
    </source>
</evidence>
<feature type="transmembrane region" description="Helical" evidence="7">
    <location>
        <begin position="310"/>
        <end position="328"/>
    </location>
</feature>
<name>A0A4D7BDN3_9HYPH</name>
<dbReference type="NCBIfam" id="TIGR00374">
    <property type="entry name" value="flippase-like domain"/>
    <property type="match status" value="1"/>
</dbReference>
<evidence type="ECO:0000256" key="3">
    <source>
        <dbReference type="ARBA" id="ARBA00022692"/>
    </source>
</evidence>
<feature type="transmembrane region" description="Helical" evidence="7">
    <location>
        <begin position="78"/>
        <end position="100"/>
    </location>
</feature>
<accession>A0A4D7BDN3</accession>
<feature type="transmembrane region" description="Helical" evidence="7">
    <location>
        <begin position="112"/>
        <end position="136"/>
    </location>
</feature>
<keyword evidence="5 7" id="KW-0472">Membrane</keyword>
<dbReference type="GO" id="GO:0005886">
    <property type="term" value="C:plasma membrane"/>
    <property type="evidence" value="ECO:0007669"/>
    <property type="project" value="UniProtKB-SubCell"/>
</dbReference>
<feature type="region of interest" description="Disordered" evidence="6">
    <location>
        <begin position="27"/>
        <end position="70"/>
    </location>
</feature>
<keyword evidence="4 7" id="KW-1133">Transmembrane helix</keyword>
<dbReference type="OrthoDB" id="8478417at2"/>
<dbReference type="PANTHER" id="PTHR39087">
    <property type="entry name" value="UPF0104 MEMBRANE PROTEIN MJ1595"/>
    <property type="match status" value="1"/>
</dbReference>
<evidence type="ECO:0000256" key="4">
    <source>
        <dbReference type="ARBA" id="ARBA00022989"/>
    </source>
</evidence>
<reference evidence="8 9" key="1">
    <citation type="submission" date="2019-04" db="EMBL/GenBank/DDBJ databases">
        <title>Phreatobacter aquaticus sp. nov.</title>
        <authorList>
            <person name="Choi A."/>
        </authorList>
    </citation>
    <scope>NUCLEOTIDE SEQUENCE [LARGE SCALE GENOMIC DNA]</scope>
    <source>
        <strain evidence="8 9">KCTC 52518</strain>
    </source>
</reference>
<protein>
    <submittedName>
        <fullName evidence="8">Flippase-like domain-containing protein</fullName>
    </submittedName>
</protein>
<sequence length="390" mass="41498">MPLPHRPAGARCARFGDRLLQGARRRIHHHARPRRRRGDRRSGRSRQYGRQGGRDDGRQAVTSSDTPQRRNPLASPRFWWIVGWLVLAGFLVVAAMTLPWTDVIAALKGARWEWALISFVIVVAGWPLWIVEWWLLAPAAHRPSLPRMAQVTALTGTANNSVPIAGVVAAVGFLMVRGGLPASAAMSLYAVDQLLTGIVKVGTLALAATLLPLPDWMRTAMLTLAGVIAAFVLVMLVAARSGNLVRTVSRTFGPKAAKIAKLAADFLDHLEPLRQPLLGLAVMLLAIAKKAVEIAAVVAVQVAVGIEPSFSAAVLVVAALGLATLAPVSPGNLGVYEAAVIFCYQYLGVPLPLAVAAAVLQHAVFFASSFVGIGYLALTLPRGDSAARTS</sequence>
<dbReference type="PANTHER" id="PTHR39087:SF2">
    <property type="entry name" value="UPF0104 MEMBRANE PROTEIN MJ1595"/>
    <property type="match status" value="1"/>
</dbReference>
<evidence type="ECO:0000256" key="2">
    <source>
        <dbReference type="ARBA" id="ARBA00022475"/>
    </source>
</evidence>
<evidence type="ECO:0000256" key="7">
    <source>
        <dbReference type="SAM" id="Phobius"/>
    </source>
</evidence>
<evidence type="ECO:0000313" key="9">
    <source>
        <dbReference type="Proteomes" id="UP000298781"/>
    </source>
</evidence>
<dbReference type="Pfam" id="PF03706">
    <property type="entry name" value="LPG_synthase_TM"/>
    <property type="match status" value="1"/>
</dbReference>
<organism evidence="8 9">
    <name type="scientific">Phreatobacter stygius</name>
    <dbReference type="NCBI Taxonomy" id="1940610"/>
    <lineage>
        <taxon>Bacteria</taxon>
        <taxon>Pseudomonadati</taxon>
        <taxon>Pseudomonadota</taxon>
        <taxon>Alphaproteobacteria</taxon>
        <taxon>Hyphomicrobiales</taxon>
        <taxon>Phreatobacteraceae</taxon>
        <taxon>Phreatobacter</taxon>
    </lineage>
</organism>
<feature type="transmembrane region" description="Helical" evidence="7">
    <location>
        <begin position="335"/>
        <end position="353"/>
    </location>
</feature>
<dbReference type="AlphaFoldDB" id="A0A4D7BDN3"/>
<proteinExistence type="predicted"/>
<evidence type="ECO:0000256" key="1">
    <source>
        <dbReference type="ARBA" id="ARBA00004651"/>
    </source>
</evidence>
<keyword evidence="2" id="KW-1003">Cell membrane</keyword>
<feature type="transmembrane region" description="Helical" evidence="7">
    <location>
        <begin position="156"/>
        <end position="176"/>
    </location>
</feature>